<feature type="transmembrane region" description="Helical" evidence="2">
    <location>
        <begin position="38"/>
        <end position="55"/>
    </location>
</feature>
<dbReference type="PATRIC" id="fig|1121022.4.peg.624"/>
<dbReference type="eggNOG" id="COG5652">
    <property type="taxonomic scope" value="Bacteria"/>
</dbReference>
<keyword evidence="2" id="KW-0472">Membrane</keyword>
<evidence type="ECO:0000256" key="2">
    <source>
        <dbReference type="SAM" id="Phobius"/>
    </source>
</evidence>
<reference evidence="3 4" key="1">
    <citation type="journal article" date="2014" name="Nature">
        <title>Sequential evolution of bacterial morphology by co-option of a developmental regulator.</title>
        <authorList>
            <person name="Jiang C."/>
            <person name="Brown P.J."/>
            <person name="Ducret A."/>
            <person name="Brun Y.V."/>
        </authorList>
    </citation>
    <scope>NUCLEOTIDE SEQUENCE [LARGE SCALE GENOMIC DNA]</scope>
    <source>
        <strain evidence="3 4">DSM 16100</strain>
    </source>
</reference>
<evidence type="ECO:0000256" key="1">
    <source>
        <dbReference type="SAM" id="MobiDB-lite"/>
    </source>
</evidence>
<evidence type="ECO:0000313" key="4">
    <source>
        <dbReference type="Proteomes" id="UP000017837"/>
    </source>
</evidence>
<keyword evidence="2" id="KW-1133">Transmembrane helix</keyword>
<evidence type="ECO:0008006" key="5">
    <source>
        <dbReference type="Google" id="ProtNLM"/>
    </source>
</evidence>
<organism evidence="3 4">
    <name type="scientific">Asticcacaulis benevestitus DSM 16100 = ATCC BAA-896</name>
    <dbReference type="NCBI Taxonomy" id="1121022"/>
    <lineage>
        <taxon>Bacteria</taxon>
        <taxon>Pseudomonadati</taxon>
        <taxon>Pseudomonadota</taxon>
        <taxon>Alphaproteobacteria</taxon>
        <taxon>Caulobacterales</taxon>
        <taxon>Caulobacteraceae</taxon>
        <taxon>Asticcacaulis</taxon>
    </lineage>
</organism>
<dbReference type="NCBIfam" id="NF037970">
    <property type="entry name" value="vanZ_1"/>
    <property type="match status" value="1"/>
</dbReference>
<accession>V4Q8F4</accession>
<evidence type="ECO:0000313" key="3">
    <source>
        <dbReference type="EMBL" id="ESQ94100.1"/>
    </source>
</evidence>
<feature type="transmembrane region" description="Helical" evidence="2">
    <location>
        <begin position="7"/>
        <end position="26"/>
    </location>
</feature>
<name>V4Q8F4_9CAUL</name>
<dbReference type="AlphaFoldDB" id="V4Q8F4"/>
<proteinExistence type="predicted"/>
<feature type="compositionally biased region" description="Basic and acidic residues" evidence="1">
    <location>
        <begin position="123"/>
        <end position="136"/>
    </location>
</feature>
<feature type="transmembrane region" description="Helical" evidence="2">
    <location>
        <begin position="62"/>
        <end position="80"/>
    </location>
</feature>
<feature type="transmembrane region" description="Helical" evidence="2">
    <location>
        <begin position="86"/>
        <end position="108"/>
    </location>
</feature>
<keyword evidence="4" id="KW-1185">Reference proteome</keyword>
<dbReference type="EMBL" id="AWGB01000005">
    <property type="protein sequence ID" value="ESQ94100.1"/>
    <property type="molecule type" value="Genomic_DNA"/>
</dbReference>
<feature type="region of interest" description="Disordered" evidence="1">
    <location>
        <begin position="112"/>
        <end position="136"/>
    </location>
</feature>
<gene>
    <name evidence="3" type="ORF">ABENE_03145</name>
</gene>
<dbReference type="Proteomes" id="UP000017837">
    <property type="component" value="Unassembled WGS sequence"/>
</dbReference>
<keyword evidence="2" id="KW-0812">Transmembrane</keyword>
<protein>
    <recommendedName>
        <fullName evidence="5">VanZ-like domain-containing protein</fullName>
    </recommendedName>
</protein>
<sequence>MTFMIRTCLVVLTVTIGVLVFGPFSGLEQKVGFTDKEAHALAFYALTVVALLALPKIRKWDVALACLALGGLVEVVQAMVGRDGNIADWLADALGVALVMAPLVMLSLRRSMQGQRPSRRRTDRVGSHADRPARKV</sequence>
<comment type="caution">
    <text evidence="3">The sequence shown here is derived from an EMBL/GenBank/DDBJ whole genome shotgun (WGS) entry which is preliminary data.</text>
</comment>